<evidence type="ECO:0000256" key="2">
    <source>
        <dbReference type="ARBA" id="ARBA00022692"/>
    </source>
</evidence>
<dbReference type="GO" id="GO:0016020">
    <property type="term" value="C:membrane"/>
    <property type="evidence" value="ECO:0007669"/>
    <property type="project" value="UniProtKB-SubCell"/>
</dbReference>
<keyword evidence="7" id="KW-0325">Glycoprotein</keyword>
<keyword evidence="6" id="KW-0675">Receptor</keyword>
<gene>
    <name evidence="8" type="ORF">Gotri_015739</name>
</gene>
<protein>
    <submittedName>
        <fullName evidence="8">Uncharacterized protein</fullName>
    </submittedName>
</protein>
<feature type="non-terminal residue" evidence="8">
    <location>
        <position position="1"/>
    </location>
</feature>
<dbReference type="Pfam" id="PF00560">
    <property type="entry name" value="LRR_1"/>
    <property type="match status" value="2"/>
</dbReference>
<proteinExistence type="predicted"/>
<dbReference type="SUPFAM" id="SSF52058">
    <property type="entry name" value="L domain-like"/>
    <property type="match status" value="1"/>
</dbReference>
<keyword evidence="9" id="KW-1185">Reference proteome</keyword>
<accession>A0A7J9E193</accession>
<dbReference type="InterPro" id="IPR001611">
    <property type="entry name" value="Leu-rich_rpt"/>
</dbReference>
<evidence type="ECO:0000256" key="1">
    <source>
        <dbReference type="ARBA" id="ARBA00004479"/>
    </source>
</evidence>
<dbReference type="PANTHER" id="PTHR48061:SF2">
    <property type="entry name" value="RECEPTOR LIKE PROTEIN 30-LIKE"/>
    <property type="match status" value="1"/>
</dbReference>
<evidence type="ECO:0000313" key="8">
    <source>
        <dbReference type="EMBL" id="MBA0766721.1"/>
    </source>
</evidence>
<evidence type="ECO:0000313" key="9">
    <source>
        <dbReference type="Proteomes" id="UP000593568"/>
    </source>
</evidence>
<keyword evidence="3" id="KW-0732">Signal</keyword>
<evidence type="ECO:0000256" key="6">
    <source>
        <dbReference type="ARBA" id="ARBA00023170"/>
    </source>
</evidence>
<keyword evidence="5" id="KW-0472">Membrane</keyword>
<keyword evidence="2" id="KW-0812">Transmembrane</keyword>
<dbReference type="EMBL" id="JABEZW010000006">
    <property type="protein sequence ID" value="MBA0766721.1"/>
    <property type="molecule type" value="Genomic_DNA"/>
</dbReference>
<sequence>YLDFSSNNFTSSLQNNIGDYLSLTVSLVSSDGLTGAILKSICDAGYLKVLDLSKNSLRGAIPKFLIGKMDSLGVLNLRGNHLSGEIRDAFPSFPWKQ</sequence>
<evidence type="ECO:0000256" key="7">
    <source>
        <dbReference type="ARBA" id="ARBA00023180"/>
    </source>
</evidence>
<dbReference type="InterPro" id="IPR032675">
    <property type="entry name" value="LRR_dom_sf"/>
</dbReference>
<comment type="subcellular location">
    <subcellularLocation>
        <location evidence="1">Membrane</location>
        <topology evidence="1">Single-pass type I membrane protein</topology>
    </subcellularLocation>
</comment>
<organism evidence="8 9">
    <name type="scientific">Gossypium trilobum</name>
    <dbReference type="NCBI Taxonomy" id="34281"/>
    <lineage>
        <taxon>Eukaryota</taxon>
        <taxon>Viridiplantae</taxon>
        <taxon>Streptophyta</taxon>
        <taxon>Embryophyta</taxon>
        <taxon>Tracheophyta</taxon>
        <taxon>Spermatophyta</taxon>
        <taxon>Magnoliopsida</taxon>
        <taxon>eudicotyledons</taxon>
        <taxon>Gunneridae</taxon>
        <taxon>Pentapetalae</taxon>
        <taxon>rosids</taxon>
        <taxon>malvids</taxon>
        <taxon>Malvales</taxon>
        <taxon>Malvaceae</taxon>
        <taxon>Malvoideae</taxon>
        <taxon>Gossypium</taxon>
    </lineage>
</organism>
<dbReference type="InterPro" id="IPR046956">
    <property type="entry name" value="RLP23-like"/>
</dbReference>
<name>A0A7J9E193_9ROSI</name>
<evidence type="ECO:0000256" key="5">
    <source>
        <dbReference type="ARBA" id="ARBA00023136"/>
    </source>
</evidence>
<dbReference type="AlphaFoldDB" id="A0A7J9E193"/>
<reference evidence="8 9" key="1">
    <citation type="journal article" date="2019" name="Genome Biol. Evol.">
        <title>Insights into the evolution of the New World diploid cottons (Gossypium, subgenus Houzingenia) based on genome sequencing.</title>
        <authorList>
            <person name="Grover C.E."/>
            <person name="Arick M.A. 2nd"/>
            <person name="Thrash A."/>
            <person name="Conover J.L."/>
            <person name="Sanders W.S."/>
            <person name="Peterson D.G."/>
            <person name="Frelichowski J.E."/>
            <person name="Scheffler J.A."/>
            <person name="Scheffler B.E."/>
            <person name="Wendel J.F."/>
        </authorList>
    </citation>
    <scope>NUCLEOTIDE SEQUENCE [LARGE SCALE GENOMIC DNA]</scope>
    <source>
        <strain evidence="8">8</strain>
        <tissue evidence="8">Leaf</tissue>
    </source>
</reference>
<dbReference type="PANTHER" id="PTHR48061">
    <property type="entry name" value="LEUCINE-RICH REPEAT RECEPTOR PROTEIN KINASE EMS1-LIKE-RELATED"/>
    <property type="match status" value="1"/>
</dbReference>
<keyword evidence="4" id="KW-1133">Transmembrane helix</keyword>
<evidence type="ECO:0000256" key="4">
    <source>
        <dbReference type="ARBA" id="ARBA00022989"/>
    </source>
</evidence>
<comment type="caution">
    <text evidence="8">The sequence shown here is derived from an EMBL/GenBank/DDBJ whole genome shotgun (WGS) entry which is preliminary data.</text>
</comment>
<dbReference type="Gene3D" id="3.80.10.10">
    <property type="entry name" value="Ribonuclease Inhibitor"/>
    <property type="match status" value="1"/>
</dbReference>
<evidence type="ECO:0000256" key="3">
    <source>
        <dbReference type="ARBA" id="ARBA00022729"/>
    </source>
</evidence>
<dbReference type="Proteomes" id="UP000593568">
    <property type="component" value="Unassembled WGS sequence"/>
</dbReference>